<dbReference type="PANTHER" id="PTHR23257">
    <property type="entry name" value="SERINE-THREONINE PROTEIN KINASE"/>
    <property type="match status" value="1"/>
</dbReference>
<dbReference type="Gene3D" id="3.30.200.20">
    <property type="entry name" value="Phosphorylase Kinase, domain 1"/>
    <property type="match status" value="1"/>
</dbReference>
<dbReference type="PROSITE" id="PS00107">
    <property type="entry name" value="PROTEIN_KINASE_ATP"/>
    <property type="match status" value="1"/>
</dbReference>
<dbReference type="PROSITE" id="PS00108">
    <property type="entry name" value="PROTEIN_KINASE_ST"/>
    <property type="match status" value="1"/>
</dbReference>
<evidence type="ECO:0000313" key="10">
    <source>
        <dbReference type="Proteomes" id="UP000256970"/>
    </source>
</evidence>
<evidence type="ECO:0000256" key="5">
    <source>
        <dbReference type="ARBA" id="ARBA00022840"/>
    </source>
</evidence>
<dbReference type="EMBL" id="FNXT01000989">
    <property type="protein sequence ID" value="SZX70394.1"/>
    <property type="molecule type" value="Genomic_DNA"/>
</dbReference>
<keyword evidence="1" id="KW-0723">Serine/threonine-protein kinase</keyword>
<evidence type="ECO:0000256" key="3">
    <source>
        <dbReference type="ARBA" id="ARBA00022741"/>
    </source>
</evidence>
<accession>A0A383W027</accession>
<evidence type="ECO:0000256" key="4">
    <source>
        <dbReference type="ARBA" id="ARBA00022777"/>
    </source>
</evidence>
<gene>
    <name evidence="9" type="ORF">BQ4739_LOCUS10611</name>
</gene>
<feature type="compositionally biased region" description="Low complexity" evidence="7">
    <location>
        <begin position="126"/>
        <end position="167"/>
    </location>
</feature>
<proteinExistence type="predicted"/>
<dbReference type="Proteomes" id="UP000256970">
    <property type="component" value="Unassembled WGS sequence"/>
</dbReference>
<evidence type="ECO:0000256" key="6">
    <source>
        <dbReference type="PROSITE-ProRule" id="PRU10141"/>
    </source>
</evidence>
<dbReference type="SUPFAM" id="SSF56112">
    <property type="entry name" value="Protein kinase-like (PK-like)"/>
    <property type="match status" value="1"/>
</dbReference>
<dbReference type="GO" id="GO:0004674">
    <property type="term" value="F:protein serine/threonine kinase activity"/>
    <property type="evidence" value="ECO:0007669"/>
    <property type="project" value="UniProtKB-KW"/>
</dbReference>
<dbReference type="Pfam" id="PF07714">
    <property type="entry name" value="PK_Tyr_Ser-Thr"/>
    <property type="match status" value="1"/>
</dbReference>
<dbReference type="STRING" id="3088.A0A383W027"/>
<feature type="region of interest" description="Disordered" evidence="7">
    <location>
        <begin position="103"/>
        <end position="167"/>
    </location>
</feature>
<keyword evidence="2" id="KW-0808">Transferase</keyword>
<dbReference type="InterPro" id="IPR050167">
    <property type="entry name" value="Ser_Thr_protein_kinase"/>
</dbReference>
<dbReference type="InterPro" id="IPR000719">
    <property type="entry name" value="Prot_kinase_dom"/>
</dbReference>
<name>A0A383W027_TETOB</name>
<dbReference type="AlphaFoldDB" id="A0A383W027"/>
<feature type="binding site" evidence="6">
    <location>
        <position position="236"/>
    </location>
    <ligand>
        <name>ATP</name>
        <dbReference type="ChEBI" id="CHEBI:30616"/>
    </ligand>
</feature>
<dbReference type="GO" id="GO:0007165">
    <property type="term" value="P:signal transduction"/>
    <property type="evidence" value="ECO:0007669"/>
    <property type="project" value="TreeGrafter"/>
</dbReference>
<dbReference type="CDD" id="cd13999">
    <property type="entry name" value="STKc_MAP3K-like"/>
    <property type="match status" value="1"/>
</dbReference>
<dbReference type="SMART" id="SM00220">
    <property type="entry name" value="S_TKc"/>
    <property type="match status" value="1"/>
</dbReference>
<dbReference type="InterPro" id="IPR001245">
    <property type="entry name" value="Ser-Thr/Tyr_kinase_cat_dom"/>
</dbReference>
<evidence type="ECO:0000256" key="7">
    <source>
        <dbReference type="SAM" id="MobiDB-lite"/>
    </source>
</evidence>
<sequence>MDNLLGQISSKLASSTKSMNLTINTKQVCDREDSETYAKRTITEIETCLGFTLHGAAEEEAPETITNAELETLNTQVEAALQSGLNFKDRFRTNSRKRLLLVPADSDEAEQDQPESVAAEQDSEQQHMQQQPDRQQQQQQQARQQQQQQQQPGGKPGKPGLPLVGGLKLTVGSNLETGEWKTGGVWLKKDKAEHEAVPSNLQIISADDLVKVKELGRGCFGSVWLAKWRGVEVALKELLNSGGGDTNPVEVFQEAEKLASLRHPCVMGFYGIVTDKGSCATVAEYICHGSLRSGLLKIKKKGINDKRLRAYVAMQSAYGMEYLHLHYMVHFDLKCDNLLCDLRDLNKPVVKIGDLGLSKTKKGSFISGNMRGTLPWMAPELFPSVPGAMSGMTHREAEDRVTEKVDVFSFGVVLWEIWTLGDQPYPNLSLQEIFAGVMTGTLRPAVPPGCDPAWVSLMQDCWHAVPRMRPSFTDIITRLEALLQRWSQQVPAPGAAGPGSGGAAAAHGAAHGPGGVPRGAA</sequence>
<organism evidence="9 10">
    <name type="scientific">Tetradesmus obliquus</name>
    <name type="common">Green alga</name>
    <name type="synonym">Acutodesmus obliquus</name>
    <dbReference type="NCBI Taxonomy" id="3088"/>
    <lineage>
        <taxon>Eukaryota</taxon>
        <taxon>Viridiplantae</taxon>
        <taxon>Chlorophyta</taxon>
        <taxon>core chlorophytes</taxon>
        <taxon>Chlorophyceae</taxon>
        <taxon>CS clade</taxon>
        <taxon>Sphaeropleales</taxon>
        <taxon>Scenedesmaceae</taxon>
        <taxon>Tetradesmus</taxon>
    </lineage>
</organism>
<dbReference type="PROSITE" id="PS50011">
    <property type="entry name" value="PROTEIN_KINASE_DOM"/>
    <property type="match status" value="1"/>
</dbReference>
<feature type="domain" description="Protein kinase" evidence="8">
    <location>
        <begin position="209"/>
        <end position="483"/>
    </location>
</feature>
<dbReference type="GO" id="GO:0005524">
    <property type="term" value="F:ATP binding"/>
    <property type="evidence" value="ECO:0007669"/>
    <property type="project" value="UniProtKB-UniRule"/>
</dbReference>
<evidence type="ECO:0000256" key="2">
    <source>
        <dbReference type="ARBA" id="ARBA00022679"/>
    </source>
</evidence>
<feature type="region of interest" description="Disordered" evidence="7">
    <location>
        <begin position="490"/>
        <end position="521"/>
    </location>
</feature>
<evidence type="ECO:0000313" key="9">
    <source>
        <dbReference type="EMBL" id="SZX70394.1"/>
    </source>
</evidence>
<protein>
    <recommendedName>
        <fullName evidence="8">Protein kinase domain-containing protein</fullName>
    </recommendedName>
</protein>
<dbReference type="GO" id="GO:0005737">
    <property type="term" value="C:cytoplasm"/>
    <property type="evidence" value="ECO:0007669"/>
    <property type="project" value="TreeGrafter"/>
</dbReference>
<dbReference type="Gene3D" id="1.10.510.10">
    <property type="entry name" value="Transferase(Phosphotransferase) domain 1"/>
    <property type="match status" value="1"/>
</dbReference>
<feature type="compositionally biased region" description="Gly residues" evidence="7">
    <location>
        <begin position="511"/>
        <end position="521"/>
    </location>
</feature>
<dbReference type="InterPro" id="IPR011009">
    <property type="entry name" value="Kinase-like_dom_sf"/>
</dbReference>
<keyword evidence="5 6" id="KW-0067">ATP-binding</keyword>
<keyword evidence="4" id="KW-0418">Kinase</keyword>
<dbReference type="InterPro" id="IPR008271">
    <property type="entry name" value="Ser/Thr_kinase_AS"/>
</dbReference>
<reference evidence="9 10" key="1">
    <citation type="submission" date="2016-10" db="EMBL/GenBank/DDBJ databases">
        <authorList>
            <person name="Cai Z."/>
        </authorList>
    </citation>
    <scope>NUCLEOTIDE SEQUENCE [LARGE SCALE GENOMIC DNA]</scope>
</reference>
<dbReference type="PRINTS" id="PR00109">
    <property type="entry name" value="TYRKINASE"/>
</dbReference>
<keyword evidence="10" id="KW-1185">Reference proteome</keyword>
<dbReference type="PANTHER" id="PTHR23257:SF963">
    <property type="entry name" value="AT08303P"/>
    <property type="match status" value="1"/>
</dbReference>
<keyword evidence="3 6" id="KW-0547">Nucleotide-binding</keyword>
<evidence type="ECO:0000256" key="1">
    <source>
        <dbReference type="ARBA" id="ARBA00022527"/>
    </source>
</evidence>
<evidence type="ECO:0000259" key="8">
    <source>
        <dbReference type="PROSITE" id="PS50011"/>
    </source>
</evidence>
<dbReference type="InterPro" id="IPR017441">
    <property type="entry name" value="Protein_kinase_ATP_BS"/>
</dbReference>